<keyword evidence="8" id="KW-1185">Reference proteome</keyword>
<dbReference type="EC" id="4.6.1.2" evidence="1"/>
<dbReference type="InterPro" id="IPR001054">
    <property type="entry name" value="A/G_cyclase"/>
</dbReference>
<gene>
    <name evidence="7" type="ORF">OTU49_003227</name>
</gene>
<dbReference type="SMART" id="SM00044">
    <property type="entry name" value="CYCc"/>
    <property type="match status" value="1"/>
</dbReference>
<dbReference type="GO" id="GO:0019826">
    <property type="term" value="F:oxygen sensor activity"/>
    <property type="evidence" value="ECO:0007669"/>
    <property type="project" value="TreeGrafter"/>
</dbReference>
<feature type="coiled-coil region" evidence="5">
    <location>
        <begin position="91"/>
        <end position="125"/>
    </location>
</feature>
<evidence type="ECO:0000313" key="8">
    <source>
        <dbReference type="Proteomes" id="UP001445076"/>
    </source>
</evidence>
<feature type="non-terminal residue" evidence="7">
    <location>
        <position position="273"/>
    </location>
</feature>
<dbReference type="Gene3D" id="6.10.250.780">
    <property type="match status" value="1"/>
</dbReference>
<protein>
    <recommendedName>
        <fullName evidence="1">guanylate cyclase</fullName>
        <ecNumber evidence="1">4.6.1.2</ecNumber>
    </recommendedName>
</protein>
<evidence type="ECO:0000256" key="3">
    <source>
        <dbReference type="ARBA" id="ARBA00023239"/>
    </source>
</evidence>
<evidence type="ECO:0000256" key="5">
    <source>
        <dbReference type="SAM" id="Coils"/>
    </source>
</evidence>
<dbReference type="PANTHER" id="PTHR45655:SF10">
    <property type="entry name" value="SOLUBLE GUANYLATE CYCLASE 88E"/>
    <property type="match status" value="1"/>
</dbReference>
<dbReference type="Proteomes" id="UP001445076">
    <property type="component" value="Unassembled WGS sequence"/>
</dbReference>
<evidence type="ECO:0000313" key="7">
    <source>
        <dbReference type="EMBL" id="KAK8739845.1"/>
    </source>
</evidence>
<dbReference type="GO" id="GO:0008074">
    <property type="term" value="C:guanylate cyclase complex, soluble"/>
    <property type="evidence" value="ECO:0007669"/>
    <property type="project" value="TreeGrafter"/>
</dbReference>
<dbReference type="GO" id="GO:0004383">
    <property type="term" value="F:guanylate cyclase activity"/>
    <property type="evidence" value="ECO:0007669"/>
    <property type="project" value="UniProtKB-EC"/>
</dbReference>
<dbReference type="Gene3D" id="3.30.70.1230">
    <property type="entry name" value="Nucleotide cyclase"/>
    <property type="match status" value="1"/>
</dbReference>
<keyword evidence="2" id="KW-0547">Nucleotide-binding</keyword>
<sequence>MATTAAAFQNRQRINGDVHGGTLAIDEDEVADKSFGIKGQMMYMEEWKLILFLGTPVMKDLNSLIYAGLFINDLSMHDFSRDMILAGTQQSVELNLALEQEQQKSKKLEESMKKLDDEMRRTDELLYQMIPKQVAQRLRKGENPVDTCETFESVTILFSDVVTFTEICSRITPMEVVSMLNAMYSIFDKLTEKHNVYKVETIGDAYMVVAGAPERQANHGELVCNMALDMVEAITELTDPSTGNHLRIRVGVHTGMVVAGVVGLKMPRYCLFG</sequence>
<feature type="domain" description="Guanylate cyclase" evidence="6">
    <location>
        <begin position="155"/>
        <end position="273"/>
    </location>
</feature>
<proteinExistence type="predicted"/>
<dbReference type="CDD" id="cd07302">
    <property type="entry name" value="CHD"/>
    <property type="match status" value="1"/>
</dbReference>
<keyword evidence="3" id="KW-0456">Lyase</keyword>
<dbReference type="Pfam" id="PF00211">
    <property type="entry name" value="Guanylate_cyc"/>
    <property type="match status" value="1"/>
</dbReference>
<dbReference type="PANTHER" id="PTHR45655">
    <property type="entry name" value="GUANYLATE CYCLASE SOLUBLE SUBUNIT BETA-2"/>
    <property type="match status" value="1"/>
</dbReference>
<keyword evidence="4" id="KW-0141">cGMP biosynthesis</keyword>
<dbReference type="Pfam" id="PF07701">
    <property type="entry name" value="HNOBA"/>
    <property type="match status" value="1"/>
</dbReference>
<keyword evidence="5" id="KW-0175">Coiled coil</keyword>
<evidence type="ECO:0000256" key="1">
    <source>
        <dbReference type="ARBA" id="ARBA00012202"/>
    </source>
</evidence>
<dbReference type="AlphaFoldDB" id="A0AAW0X5Q2"/>
<comment type="caution">
    <text evidence="7">The sequence shown here is derived from an EMBL/GenBank/DDBJ whole genome shotgun (WGS) entry which is preliminary data.</text>
</comment>
<evidence type="ECO:0000259" key="6">
    <source>
        <dbReference type="PROSITE" id="PS50125"/>
    </source>
</evidence>
<organism evidence="7 8">
    <name type="scientific">Cherax quadricarinatus</name>
    <name type="common">Australian red claw crayfish</name>
    <dbReference type="NCBI Taxonomy" id="27406"/>
    <lineage>
        <taxon>Eukaryota</taxon>
        <taxon>Metazoa</taxon>
        <taxon>Ecdysozoa</taxon>
        <taxon>Arthropoda</taxon>
        <taxon>Crustacea</taxon>
        <taxon>Multicrustacea</taxon>
        <taxon>Malacostraca</taxon>
        <taxon>Eumalacostraca</taxon>
        <taxon>Eucarida</taxon>
        <taxon>Decapoda</taxon>
        <taxon>Pleocyemata</taxon>
        <taxon>Astacidea</taxon>
        <taxon>Parastacoidea</taxon>
        <taxon>Parastacidae</taxon>
        <taxon>Cherax</taxon>
    </lineage>
</organism>
<dbReference type="GO" id="GO:0038060">
    <property type="term" value="P:nitric oxide-cGMP-mediated signaling"/>
    <property type="evidence" value="ECO:0007669"/>
    <property type="project" value="TreeGrafter"/>
</dbReference>
<dbReference type="GO" id="GO:0000166">
    <property type="term" value="F:nucleotide binding"/>
    <property type="evidence" value="ECO:0007669"/>
    <property type="project" value="UniProtKB-KW"/>
</dbReference>
<dbReference type="Gene3D" id="3.30.450.260">
    <property type="entry name" value="Haem NO binding associated domain"/>
    <property type="match status" value="1"/>
</dbReference>
<dbReference type="GO" id="GO:0070482">
    <property type="term" value="P:response to oxygen levels"/>
    <property type="evidence" value="ECO:0007669"/>
    <property type="project" value="TreeGrafter"/>
</dbReference>
<dbReference type="EMBL" id="JARKIK010000035">
    <property type="protein sequence ID" value="KAK8739845.1"/>
    <property type="molecule type" value="Genomic_DNA"/>
</dbReference>
<dbReference type="InterPro" id="IPR011645">
    <property type="entry name" value="HNOB_dom_associated"/>
</dbReference>
<accession>A0AAW0X5Q2</accession>
<dbReference type="SUPFAM" id="SSF55073">
    <property type="entry name" value="Nucleotide cyclase"/>
    <property type="match status" value="1"/>
</dbReference>
<evidence type="ECO:0000256" key="4">
    <source>
        <dbReference type="ARBA" id="ARBA00023293"/>
    </source>
</evidence>
<dbReference type="PROSITE" id="PS50125">
    <property type="entry name" value="GUANYLATE_CYCLASE_2"/>
    <property type="match status" value="1"/>
</dbReference>
<name>A0AAW0X5Q2_CHEQU</name>
<dbReference type="InterPro" id="IPR042463">
    <property type="entry name" value="HNOB_dom_associated_sf"/>
</dbReference>
<dbReference type="InterPro" id="IPR029787">
    <property type="entry name" value="Nucleotide_cyclase"/>
</dbReference>
<reference evidence="7 8" key="1">
    <citation type="journal article" date="2024" name="BMC Genomics">
        <title>Genome assembly of redclaw crayfish (Cherax quadricarinatus) provides insights into its immune adaptation and hypoxia tolerance.</title>
        <authorList>
            <person name="Liu Z."/>
            <person name="Zheng J."/>
            <person name="Li H."/>
            <person name="Fang K."/>
            <person name="Wang S."/>
            <person name="He J."/>
            <person name="Zhou D."/>
            <person name="Weng S."/>
            <person name="Chi M."/>
            <person name="Gu Z."/>
            <person name="He J."/>
            <person name="Li F."/>
            <person name="Wang M."/>
        </authorList>
    </citation>
    <scope>NUCLEOTIDE SEQUENCE [LARGE SCALE GENOMIC DNA]</scope>
    <source>
        <strain evidence="7">ZL_2023a</strain>
    </source>
</reference>
<evidence type="ECO:0000256" key="2">
    <source>
        <dbReference type="ARBA" id="ARBA00022741"/>
    </source>
</evidence>
<dbReference type="GO" id="GO:0070026">
    <property type="term" value="F:nitric oxide binding"/>
    <property type="evidence" value="ECO:0007669"/>
    <property type="project" value="TreeGrafter"/>
</dbReference>